<dbReference type="Pfam" id="PF00535">
    <property type="entry name" value="Glycos_transf_2"/>
    <property type="match status" value="1"/>
</dbReference>
<proteinExistence type="predicted"/>
<dbReference type="AlphaFoldDB" id="A0A857N5T9"/>
<name>A0A857N5T9_9BACT</name>
<keyword evidence="2" id="KW-0808">Transferase</keyword>
<accession>A0A857N5T9</accession>
<reference evidence="3" key="1">
    <citation type="journal article" date="2020" name="Microorganisms">
        <title>Complete Genome of a Member of a New Bacterial Lineage in the Microgenomates Group Reveals an Unusual Nucleotide Composition Disparity Between Two Strands of DNA and Limited Metabolic Potential.</title>
        <authorList>
            <person name="Kadnikov V.V."/>
            <person name="Mardanov A.V."/>
            <person name="Beletsky A.V."/>
            <person name="Karnachuk O.V."/>
            <person name="Ravin N.V."/>
        </authorList>
    </citation>
    <scope>NUCLEOTIDE SEQUENCE [LARGE SCALE GENOMIC DNA]</scope>
</reference>
<dbReference type="EMBL" id="CP047901">
    <property type="protein sequence ID" value="QHO63497.1"/>
    <property type="molecule type" value="Genomic_DNA"/>
</dbReference>
<dbReference type="InterPro" id="IPR001173">
    <property type="entry name" value="Glyco_trans_2-like"/>
</dbReference>
<sequence length="279" mass="32340">MKSALPLVSVVITTKNEEKHIVSCLKSIKNQDYPREKIEIIVVDNHSTDDTVKLAKQYTKNIFTKGPERSAQRNYGMITKSHGQYVMYVDADMELSKKVISSCVSKVTKNPDIIGLYIREIVTGDSYWSKVRRFERSFYEGTVIDCVRFIKKSAFVKVKGFDKQITGGEDWDLDKKIRQLGKVDLIKQPIYHNEAEFNLKKYLAKKSYYSKGLDIYIKKWGKDDPDVKKQFSPIYRLVVVFLERGKWQKLLHQPRLVLGMALLRIGVGFSYVKHQVISK</sequence>
<dbReference type="PANTHER" id="PTHR43630:SF2">
    <property type="entry name" value="GLYCOSYLTRANSFERASE"/>
    <property type="match status" value="1"/>
</dbReference>
<dbReference type="RefSeq" id="WP_161931876.1">
    <property type="nucleotide sequence ID" value="NZ_CP047901.1"/>
</dbReference>
<dbReference type="GO" id="GO:0016740">
    <property type="term" value="F:transferase activity"/>
    <property type="evidence" value="ECO:0007669"/>
    <property type="project" value="UniProtKB-KW"/>
</dbReference>
<dbReference type="PANTHER" id="PTHR43630">
    <property type="entry name" value="POLY-BETA-1,6-N-ACETYL-D-GLUCOSAMINE SYNTHASE"/>
    <property type="match status" value="1"/>
</dbReference>
<gene>
    <name evidence="2" type="ORF">MICH65_0516</name>
</gene>
<organism evidence="2 3">
    <name type="scientific">Candidatus Chazhemtobacterium aquaticus</name>
    <dbReference type="NCBI Taxonomy" id="2715735"/>
    <lineage>
        <taxon>Bacteria</taxon>
        <taxon>Candidatus Chazhemtobacteraceae</taxon>
        <taxon>Candidatus Chazhemtobacterium</taxon>
    </lineage>
</organism>
<dbReference type="InterPro" id="IPR029044">
    <property type="entry name" value="Nucleotide-diphossugar_trans"/>
</dbReference>
<dbReference type="Proteomes" id="UP000463983">
    <property type="component" value="Chromosome"/>
</dbReference>
<feature type="domain" description="Glycosyltransferase 2-like" evidence="1">
    <location>
        <begin position="9"/>
        <end position="139"/>
    </location>
</feature>
<dbReference type="SUPFAM" id="SSF53448">
    <property type="entry name" value="Nucleotide-diphospho-sugar transferases"/>
    <property type="match status" value="1"/>
</dbReference>
<evidence type="ECO:0000259" key="1">
    <source>
        <dbReference type="Pfam" id="PF00535"/>
    </source>
</evidence>
<evidence type="ECO:0000313" key="3">
    <source>
        <dbReference type="Proteomes" id="UP000463983"/>
    </source>
</evidence>
<evidence type="ECO:0000313" key="2">
    <source>
        <dbReference type="EMBL" id="QHO63497.1"/>
    </source>
</evidence>
<dbReference type="KEGG" id="caqa:MICH65_0516"/>
<protein>
    <submittedName>
        <fullName evidence="2">Glycosyl transferase family 2</fullName>
    </submittedName>
</protein>
<dbReference type="Gene3D" id="3.90.550.10">
    <property type="entry name" value="Spore Coat Polysaccharide Biosynthesis Protein SpsA, Chain A"/>
    <property type="match status" value="1"/>
</dbReference>
<keyword evidence="3" id="KW-1185">Reference proteome</keyword>